<dbReference type="WBParaSite" id="RSKR_0000814050.1">
    <property type="protein sequence ID" value="RSKR_0000814050.1"/>
    <property type="gene ID" value="RSKR_0000814050"/>
</dbReference>
<accession>A0AC35U6G4</accession>
<evidence type="ECO:0000313" key="1">
    <source>
        <dbReference type="Proteomes" id="UP000095286"/>
    </source>
</evidence>
<organism evidence="1 2">
    <name type="scientific">Rhabditophanes sp. KR3021</name>
    <dbReference type="NCBI Taxonomy" id="114890"/>
    <lineage>
        <taxon>Eukaryota</taxon>
        <taxon>Metazoa</taxon>
        <taxon>Ecdysozoa</taxon>
        <taxon>Nematoda</taxon>
        <taxon>Chromadorea</taxon>
        <taxon>Rhabditida</taxon>
        <taxon>Tylenchina</taxon>
        <taxon>Panagrolaimomorpha</taxon>
        <taxon>Strongyloidoidea</taxon>
        <taxon>Alloionematidae</taxon>
        <taxon>Rhabditophanes</taxon>
    </lineage>
</organism>
<sequence>MNKGIVLLEMNKKEQTTTVSIVKSCWFLLLKRNKLTMELKYFVNCVYNVLSNANADSAMLMLDFLLHILESIPDVMQVLNTKIEKPMNVIQFDPLLNDNENYKQNASHPLDYSLLSNFNFADKDGFQILSLFLDLILENYLNHNNRLLKTSHEIIAFTIVNKIANYDSRYLSTIKEKLNLSKFEKTDDGLNNAILSLKITLNYKEKKLLEDLSLKKELLNMIESQNIAKINAAIAILLPWTRKIVYDEFLVLKVLKTCLTQIDNDFFIFQKSVLKFISNITWNLATSSSYSMECQHITRKIMTKLLCHSDAKVSKEAGYNIAQFLKNGDDSMNGCDFFEMKLPPSLLSPFQSGFPKTINLSKHFAFSNMQNKSTVASSLSLLLEQIFKSNVSLHNQIMALLSIIKIAPIVKYKDVWIPFLLTQKENAVSYFELAYSLIATNECTFHELPDLFEFLSYLLAGISETDLIECFVNDSTFNLHLNSTLSKSKIMKDIFCVSLKVLNLYYTIVFAAATDKNLIKQNVFESSSLSGRNDTFAPNQSKLDSSFQKLCNISKLGNRKTKSSLQSNYFDYNNQTQFLRSAFGAFENFSKCTDQDSRQKFLDPLEGAIQFMNCYLELISLDDLLVIYDELIIYLQITLSVCPNATISLIHQMLKAMFSKNIANMKLVDLKPPVDLLGFNFLDMEGIYLDQAKNNFFVYVKNSNQKVILDWNFINMAGYTSDRLFDRIGTPETVRISNTYLRSFDPILNRILLSYSNNEDPDFRIEVIKLMNQFDNIGLNYMQADKQLSVWKSLSKYYDLQTDWDNNIIQNILVFLSQRTLSAWIKSKIFPKYLNLFISSAETKGSLHILSDYLTLLPTLPFQSGFDILTFYEDNDTFYKWLETDPIGALHLVCKLGYLKNYFQVSTLNTLIEQYVFCLEKYLKTNDVEITKEFAFMCISSLNAYYNDKMHEWSSKMLTDLVDAKKYGTAIPFLYAIIWFREESNSNQSHICSIMDVAALNCTLFSILNKGIKASLLEITNSEIQANSSDNYDFIFCIYLHCLENIFEIESYNQLTGLFKANLYDYEVDEDMAIYLPRTYGTLCLLMCNSNTNSILPITNNERILKKFTSKYACHRIKKLLQLLNPKMVIDNNARIAVATSYLFAESNQMNDFGRLVFKENASHYNQALFYSISYNIEQYKKFLYENLEKVAEQNYCEVLKIGISVLKFKIVTEQREESFDMYCQFIKQMWGMFRKYLFEESRPNLINSLLTFRECSKLLLHADAVMFSLTEIEIYELFKVIFNHTRALTLLDEPTVNIISFLLSLTSVKDLFENDYVSIDICSHLFVFYLKKLSLKPTICQDFDICEFEIEDTSKKIYESKIKNAFKLTQSLFNAIKKVEENVRLKDVFLDGAKKLLRVGIFYDFTLIPEKAKKYGYKPKVFLTTSQIKVQFISIHLLNHHDVVSDFGRRISCLGWKERRQFEDFWMSLFGVLSSTPCAQELEQDDGDEVIEQLLSSAMAVDCLTNNLLQSFLFPIPGDTLDGVYPLKNPHTESFSKLQFNKEQFNVVNSILRNEYRSKNDSTLHFETYDLCQMTLYHIWKVTKTLEQTPNNKSSQIQNSNELPKSVSKFLISMTDDLDTNSSLKALLDNFAHWFSKGISEVPLNLLSSSLRSVILLSDLFDDIYAYKLLFKELAYLFTLDELPKTSLNGLMVYFALKHISVVGLAEFDENSSESENIATITTMIKSSLESDSIFTKYCVFSGTLFLSQSYLTDHCQDLLIIITEAAFQQANADDFNLLPHIYQILLIRNIFSFSTTGVENILIPSSDLVKLIFRLLTNPRTEIKTLNHFLVLTEHIILSSNQNAWQLVEALLDYLQLTKNIRNEELLLIQLTFLAKAFYKYIDGKELESENVIKLLKAFDSVLSFIRNMEYSDHSWLIVHGMLKIGWFIKNKNMLLDLVMDQIVHEKAKNSALKCFLHLLATIFRTIYEETTANDIHDNLLLSISSMLKVKLVQDNSKAQQIMRTILCASSPIEIIRQNVHWVIFNISHIAPNYDNFLFTSLCEQLSNVAIESSILENTMKNVLQANGDEDVDESRCYTFFYSSE</sequence>
<proteinExistence type="predicted"/>
<name>A0AC35U6G4_9BILA</name>
<reference evidence="2" key="1">
    <citation type="submission" date="2016-11" db="UniProtKB">
        <authorList>
            <consortium name="WormBaseParasite"/>
        </authorList>
    </citation>
    <scope>IDENTIFICATION</scope>
    <source>
        <strain evidence="2">KR3021</strain>
    </source>
</reference>
<evidence type="ECO:0000313" key="2">
    <source>
        <dbReference type="WBParaSite" id="RSKR_0000814050.1"/>
    </source>
</evidence>
<protein>
    <submittedName>
        <fullName evidence="2">DUF3730 domain-containing protein</fullName>
    </submittedName>
</protein>
<dbReference type="Proteomes" id="UP000095286">
    <property type="component" value="Unplaced"/>
</dbReference>